<sequence>MSHTVTGPFASTGREVYIAEAVRTPTGKSHPERGWYRDIHPNAMLAACYTELIARSGVEPELVEDLVIGCTAPFGEQSRNIGRNAWLQAGYPPEVPATTLDRRCGSAQTAVEMGAALVASGTHDIVIAGGVEHMGHVPIDSPGKISELYGDPWTAELRDRYAFVHQGESAELIADRWQLGREEMDAFAARSHQNAAKAIADGRFVAEMVPMTLDGQVRYADQCVRAETTVETLANLKPAFRKGGGRITAGSSSPISDGAAAVLLCSGDAARRLGLRPRARIVDQTTVGVDPIIMLTGPIPATRKLLQRNHLNIDDIDLFEVNEAFSSVVLAWQRELRPDVERVNVNGGAIALGHAVGATGARLIATLVAELERREADLGLVTMLRRRSGDRNAHPAGTRVIDFREYLTAGAGVWWGQAAAEPRPWSMR</sequence>
<dbReference type="SUPFAM" id="SSF53901">
    <property type="entry name" value="Thiolase-like"/>
    <property type="match status" value="2"/>
</dbReference>
<evidence type="ECO:0000256" key="2">
    <source>
        <dbReference type="ARBA" id="ARBA00022679"/>
    </source>
</evidence>
<comment type="caution">
    <text evidence="7">The sequence shown here is derived from an EMBL/GenBank/DDBJ whole genome shotgun (WGS) entry which is preliminary data.</text>
</comment>
<keyword evidence="3 4" id="KW-0012">Acyltransferase</keyword>
<dbReference type="Proteomes" id="UP000465240">
    <property type="component" value="Unassembled WGS sequence"/>
</dbReference>
<dbReference type="NCBIfam" id="TIGR01930">
    <property type="entry name" value="AcCoA-C-Actrans"/>
    <property type="match status" value="1"/>
</dbReference>
<feature type="domain" description="Thiolase C-terminal" evidence="6">
    <location>
        <begin position="276"/>
        <end position="383"/>
    </location>
</feature>
<dbReference type="Pfam" id="PF02803">
    <property type="entry name" value="Thiolase_C"/>
    <property type="match status" value="1"/>
</dbReference>
<proteinExistence type="inferred from homology"/>
<evidence type="ECO:0000313" key="8">
    <source>
        <dbReference type="Proteomes" id="UP000465240"/>
    </source>
</evidence>
<evidence type="ECO:0000256" key="3">
    <source>
        <dbReference type="ARBA" id="ARBA00023315"/>
    </source>
</evidence>
<keyword evidence="2 4" id="KW-0808">Transferase</keyword>
<organism evidence="7 8">
    <name type="scientific">Mycobacterium paragordonae</name>
    <dbReference type="NCBI Taxonomy" id="1389713"/>
    <lineage>
        <taxon>Bacteria</taxon>
        <taxon>Bacillati</taxon>
        <taxon>Actinomycetota</taxon>
        <taxon>Actinomycetes</taxon>
        <taxon>Mycobacteriales</taxon>
        <taxon>Mycobacteriaceae</taxon>
        <taxon>Mycobacterium</taxon>
    </lineage>
</organism>
<reference evidence="7 8" key="1">
    <citation type="journal article" date="2019" name="Emerg. Microbes Infect.">
        <title>Comprehensive subspecies identification of 175 nontuberculous mycobacteria species based on 7547 genomic profiles.</title>
        <authorList>
            <person name="Matsumoto Y."/>
            <person name="Kinjo T."/>
            <person name="Motooka D."/>
            <person name="Nabeya D."/>
            <person name="Jung N."/>
            <person name="Uechi K."/>
            <person name="Horii T."/>
            <person name="Iida T."/>
            <person name="Fujita J."/>
            <person name="Nakamura S."/>
        </authorList>
    </citation>
    <scope>NUCLEOTIDE SEQUENCE [LARGE SCALE GENOMIC DNA]</scope>
    <source>
        <strain evidence="7 8">JCM 18565</strain>
    </source>
</reference>
<dbReference type="InterPro" id="IPR020616">
    <property type="entry name" value="Thiolase_N"/>
</dbReference>
<dbReference type="CDD" id="cd00751">
    <property type="entry name" value="thiolase"/>
    <property type="match status" value="1"/>
</dbReference>
<comment type="similarity">
    <text evidence="1 4">Belongs to the thiolase-like superfamily. Thiolase family.</text>
</comment>
<dbReference type="PIRSF" id="PIRSF000429">
    <property type="entry name" value="Ac-CoA_Ac_transf"/>
    <property type="match status" value="1"/>
</dbReference>
<feature type="domain" description="Thiolase N-terminal" evidence="5">
    <location>
        <begin position="16"/>
        <end position="267"/>
    </location>
</feature>
<dbReference type="EMBL" id="BLKX01000002">
    <property type="protein sequence ID" value="GFG83111.1"/>
    <property type="molecule type" value="Genomic_DNA"/>
</dbReference>
<name>A0ABQ1CF73_9MYCO</name>
<evidence type="ECO:0000256" key="1">
    <source>
        <dbReference type="ARBA" id="ARBA00010982"/>
    </source>
</evidence>
<keyword evidence="7" id="KW-0614">Plasmid</keyword>
<evidence type="ECO:0000259" key="6">
    <source>
        <dbReference type="Pfam" id="PF02803"/>
    </source>
</evidence>
<accession>A0ABQ1CF73</accession>
<protein>
    <submittedName>
        <fullName evidence="7">Acetyl-CoA acetyltransferase</fullName>
    </submittedName>
</protein>
<dbReference type="PANTHER" id="PTHR43365:SF1">
    <property type="entry name" value="ACETYL-COA C-ACYLTRANSFERASE"/>
    <property type="match status" value="1"/>
</dbReference>
<dbReference type="Gene3D" id="3.40.47.10">
    <property type="match status" value="2"/>
</dbReference>
<dbReference type="Pfam" id="PF00108">
    <property type="entry name" value="Thiolase_N"/>
    <property type="match status" value="1"/>
</dbReference>
<evidence type="ECO:0000256" key="4">
    <source>
        <dbReference type="RuleBase" id="RU003557"/>
    </source>
</evidence>
<gene>
    <name evidence="7" type="ORF">MPRG_63870</name>
</gene>
<dbReference type="InterPro" id="IPR002155">
    <property type="entry name" value="Thiolase"/>
</dbReference>
<evidence type="ECO:0000313" key="7">
    <source>
        <dbReference type="EMBL" id="GFG83111.1"/>
    </source>
</evidence>
<keyword evidence="8" id="KW-1185">Reference proteome</keyword>
<dbReference type="InterPro" id="IPR020617">
    <property type="entry name" value="Thiolase_C"/>
</dbReference>
<evidence type="ECO:0000259" key="5">
    <source>
        <dbReference type="Pfam" id="PF00108"/>
    </source>
</evidence>
<dbReference type="PANTHER" id="PTHR43365">
    <property type="entry name" value="BLR7806 PROTEIN"/>
    <property type="match status" value="1"/>
</dbReference>
<geneLocation type="plasmid" evidence="7">
    <name>pJCM18565</name>
</geneLocation>
<dbReference type="InterPro" id="IPR016039">
    <property type="entry name" value="Thiolase-like"/>
</dbReference>